<dbReference type="Pfam" id="PF23654">
    <property type="entry name" value="ARM_LIN_2nd"/>
    <property type="match status" value="1"/>
</dbReference>
<evidence type="ECO:0000256" key="2">
    <source>
        <dbReference type="SAM" id="MobiDB-lite"/>
    </source>
</evidence>
<organism evidence="6 7">
    <name type="scientific">Rosa chinensis</name>
    <name type="common">China rose</name>
    <dbReference type="NCBI Taxonomy" id="74649"/>
    <lineage>
        <taxon>Eukaryota</taxon>
        <taxon>Viridiplantae</taxon>
        <taxon>Streptophyta</taxon>
        <taxon>Embryophyta</taxon>
        <taxon>Tracheophyta</taxon>
        <taxon>Spermatophyta</taxon>
        <taxon>Magnoliopsida</taxon>
        <taxon>eudicotyledons</taxon>
        <taxon>Gunneridae</taxon>
        <taxon>Pentapetalae</taxon>
        <taxon>rosids</taxon>
        <taxon>fabids</taxon>
        <taxon>Rosales</taxon>
        <taxon>Rosaceae</taxon>
        <taxon>Rosoideae</taxon>
        <taxon>Rosoideae incertae sedis</taxon>
        <taxon>Rosa</taxon>
    </lineage>
</organism>
<dbReference type="InterPro" id="IPR016024">
    <property type="entry name" value="ARM-type_fold"/>
</dbReference>
<dbReference type="SMART" id="SM00320">
    <property type="entry name" value="WD40"/>
    <property type="match status" value="2"/>
</dbReference>
<evidence type="ECO:0000259" key="4">
    <source>
        <dbReference type="Pfam" id="PF23628"/>
    </source>
</evidence>
<evidence type="ECO:0000259" key="5">
    <source>
        <dbReference type="Pfam" id="PF23654"/>
    </source>
</evidence>
<dbReference type="Pfam" id="PF23628">
    <property type="entry name" value="ARM_LIN_C"/>
    <property type="match status" value="1"/>
</dbReference>
<dbReference type="Gene3D" id="2.130.10.10">
    <property type="entry name" value="YVTN repeat-like/Quinoprotein amine dehydrogenase"/>
    <property type="match status" value="2"/>
</dbReference>
<dbReference type="InterPro" id="IPR056514">
    <property type="entry name" value="ARM_LIN_2nd"/>
</dbReference>
<dbReference type="InterPro" id="IPR015943">
    <property type="entry name" value="WD40/YVTN_repeat-like_dom_sf"/>
</dbReference>
<keyword evidence="6" id="KW-0418">Kinase</keyword>
<dbReference type="Gramene" id="PRQ39227">
    <property type="protein sequence ID" value="PRQ39227"/>
    <property type="gene ID" value="RchiOBHm_Chr4g0422831"/>
</dbReference>
<feature type="compositionally biased region" description="Basic residues" evidence="2">
    <location>
        <begin position="477"/>
        <end position="486"/>
    </location>
</feature>
<dbReference type="EC" id="2.7.11.7" evidence="6"/>
<evidence type="ECO:0000313" key="6">
    <source>
        <dbReference type="EMBL" id="PRQ39227.1"/>
    </source>
</evidence>
<gene>
    <name evidence="6" type="ORF">RchiOBHm_Chr4g0422831</name>
</gene>
<feature type="region of interest" description="Disordered" evidence="2">
    <location>
        <begin position="470"/>
        <end position="493"/>
    </location>
</feature>
<keyword evidence="1" id="KW-0853">WD repeat</keyword>
<feature type="repeat" description="WD" evidence="1">
    <location>
        <begin position="1086"/>
        <end position="1119"/>
    </location>
</feature>
<dbReference type="InterPro" id="IPR036322">
    <property type="entry name" value="WD40_repeat_dom_sf"/>
</dbReference>
<name>A0A2P6QYF7_ROSCH</name>
<dbReference type="PANTHER" id="PTHR35549">
    <property type="entry name" value="OS04G0584500 PROTEIN"/>
    <property type="match status" value="1"/>
</dbReference>
<evidence type="ECO:0000313" key="7">
    <source>
        <dbReference type="Proteomes" id="UP000238479"/>
    </source>
</evidence>
<dbReference type="InterPro" id="IPR056512">
    <property type="entry name" value="LIN_N"/>
</dbReference>
<feature type="domain" description="Putative E3 ubiquitin-protein ligase LIN N-terminal" evidence="3">
    <location>
        <begin position="35"/>
        <end position="186"/>
    </location>
</feature>
<dbReference type="InterPro" id="IPR001680">
    <property type="entry name" value="WD40_rpt"/>
</dbReference>
<keyword evidence="7" id="KW-1185">Reference proteome</keyword>
<feature type="domain" description="Putative E3 ubiquitin-protein ligase LIN ARM-like" evidence="4">
    <location>
        <begin position="670"/>
        <end position="1022"/>
    </location>
</feature>
<dbReference type="PROSITE" id="PS50082">
    <property type="entry name" value="WD_REPEATS_2"/>
    <property type="match status" value="1"/>
</dbReference>
<dbReference type="PANTHER" id="PTHR35549:SF2">
    <property type="entry name" value="TRANSDUCIN_WD40 REPEAT-LIKE SUPERFAMILY PROTEIN"/>
    <property type="match status" value="1"/>
</dbReference>
<dbReference type="EMBL" id="PDCK01000042">
    <property type="protein sequence ID" value="PRQ39227.1"/>
    <property type="molecule type" value="Genomic_DNA"/>
</dbReference>
<comment type="caution">
    <text evidence="6">The sequence shown here is derived from an EMBL/GenBank/DDBJ whole genome shotgun (WGS) entry which is preliminary data.</text>
</comment>
<dbReference type="GO" id="GO:0016905">
    <property type="term" value="F:myosin heavy chain kinase activity"/>
    <property type="evidence" value="ECO:0007669"/>
    <property type="project" value="UniProtKB-EC"/>
</dbReference>
<dbReference type="OMA" id="WGKESQV"/>
<sequence length="1328" mass="149210">MKMNLLSESVEAVASCSTTALVSSHNQERLDLKSIRAVVISSNQCILKLIANDKTRNSIRVRCISKLQNQKQDFFEFSDQSVISNLYWGIDSIEAAITAEWPEEKAAQLRKAEQMLQVPALLDEDGVTAGIPNSYLVCCSYFYLSVVRKLQEDEWQVALHFLQAVLVSPRLVQTEFAHDLYESLFPTCGGSERQEIRASKSLESIDKDEAIRQMARIYRDWLMYYKVMLYGATSQSQGGGYRGILSPDKESLYSIHGKSTRSDCSNNIEHDHSLHTQWNYEKVHPFDPQEDIGIEDELKQSIHISEFEEYGKSKNDLNQATEFHVKTRELQRNSNIKRLQDLLNDSQSDTPTSVDSCSDYSDYDIESEVIDGGECSTRDATIGADFSKKLQATSSTSDPKYEALSFSQVCQDPVPNEVSQVNNSMILSSRFTNSINGLLTISEHRDKRSKTHQNLYVQKEYASQRNYRINQRDHQRSVARKKHSSHSQKSSIELRLHSTKDSKSELLSITEKAISKLFQWEGLGKWDEDYAVEVTTIYQILCNKKGEKCAVLKDMILDQLLIGISASKEEKVIRVSVSILTTIVAANKSVIEDIKKKGLQLSDLASALKRNVHEAAILFYLMNPSPTEIKTLELLPALLGVVCSPNSYKGRPASVPTPLTASLMIIGVLVSSFDHATNNVHLAEISYPNVLHGLLDVARDSNIEELISWATILVKCIQYDGNCRRYISRLAPMAPFSRLLECKMKHARCIALEFFHEVLCIPRSSATALLQRLQKEGSTKIMNSLMLCVQQLQPEYQLLAANLLLHLDTLDNSSCKSAFTEEAMQVLLKLVASEEGSTTQHLSAFILSNLGGTYSWAGEPYTVAWLVKKAGVTSSYRRNMIKTIHWLDDCLEDSGTDSWCSKISRSIINIGNPVFDSLVKGLKSTRRKVSRDCLIAIAWLGFEIAKSPDIIRNSACEILLSGVEQFLHPGLELEERVLACLCIYNYASGKGMKKLIHFSEGVRESLRRLSNVTWMAEELHKVADYVLPNRSRISCVHTQILEVGVNYSGAVCALMYYKGFLHGGYSDGSVKVWNIKGQSATLVWDMKEHKKAVTCFSLLESRDSLISGSLDKTIRVWQVVRKKLECIEVIETKEPIRHLNTCGDMIFAITRGHGIKVIDASRKVKDNCTNKKVKCMAVVQGKIYAGCKDSSIQELSTTSNRAQEIKAASKFWRLQRRPINAVVTYKDWLYSASSIVQGSNLKEWKRHGRPQMSLKTGKREKVTAMGITEDFIYLNCNSSTNSIQIWLRGTQQKVGRISAGSRITSILTANDIILCGTETGLIKGWIPL</sequence>
<evidence type="ECO:0000259" key="3">
    <source>
        <dbReference type="Pfam" id="PF23568"/>
    </source>
</evidence>
<dbReference type="STRING" id="74649.A0A2P6QYF7"/>
<dbReference type="InterPro" id="IPR011989">
    <property type="entry name" value="ARM-like"/>
</dbReference>
<evidence type="ECO:0000256" key="1">
    <source>
        <dbReference type="PROSITE-ProRule" id="PRU00221"/>
    </source>
</evidence>
<dbReference type="PROSITE" id="PS50294">
    <property type="entry name" value="WD_REPEATS_REGION"/>
    <property type="match status" value="1"/>
</dbReference>
<keyword evidence="6" id="KW-0808">Transferase</keyword>
<dbReference type="Gene3D" id="1.25.10.10">
    <property type="entry name" value="Leucine-rich Repeat Variant"/>
    <property type="match status" value="1"/>
</dbReference>
<protein>
    <submittedName>
        <fullName evidence="6">Putative [Myosin heavy-chain] kinase transcription factor WD40-like family</fullName>
        <ecNumber evidence="6">2.7.11.7</ecNumber>
    </submittedName>
</protein>
<accession>A0A2P6QYF7</accession>
<dbReference type="InterPro" id="IPR055566">
    <property type="entry name" value="ARM_LIN"/>
</dbReference>
<reference evidence="6 7" key="1">
    <citation type="journal article" date="2018" name="Nat. Genet.">
        <title>The Rosa genome provides new insights in the design of modern roses.</title>
        <authorList>
            <person name="Bendahmane M."/>
        </authorList>
    </citation>
    <scope>NUCLEOTIDE SEQUENCE [LARGE SCALE GENOMIC DNA]</scope>
    <source>
        <strain evidence="7">cv. Old Blush</strain>
    </source>
</reference>
<dbReference type="Proteomes" id="UP000238479">
    <property type="component" value="Chromosome 4"/>
</dbReference>
<dbReference type="SUPFAM" id="SSF50978">
    <property type="entry name" value="WD40 repeat-like"/>
    <property type="match status" value="1"/>
</dbReference>
<dbReference type="Pfam" id="PF00400">
    <property type="entry name" value="WD40"/>
    <property type="match status" value="1"/>
</dbReference>
<dbReference type="Pfam" id="PF23568">
    <property type="entry name" value="ARM_LIN"/>
    <property type="match status" value="1"/>
</dbReference>
<dbReference type="SUPFAM" id="SSF48371">
    <property type="entry name" value="ARM repeat"/>
    <property type="match status" value="1"/>
</dbReference>
<feature type="domain" description="Putative E3 ubiquitin-protein ligase LIN ARM repeats" evidence="5">
    <location>
        <begin position="505"/>
        <end position="666"/>
    </location>
</feature>
<proteinExistence type="predicted"/>